<dbReference type="AlphaFoldDB" id="A0A9N8ZZI9"/>
<reference evidence="1" key="1">
    <citation type="submission" date="2021-06" db="EMBL/GenBank/DDBJ databases">
        <authorList>
            <person name="Kallberg Y."/>
            <person name="Tangrot J."/>
            <person name="Rosling A."/>
        </authorList>
    </citation>
    <scope>NUCLEOTIDE SEQUENCE</scope>
    <source>
        <strain evidence="1">IA702</strain>
    </source>
</reference>
<keyword evidence="2" id="KW-1185">Reference proteome</keyword>
<protein>
    <submittedName>
        <fullName evidence="1">10491_t:CDS:1</fullName>
    </submittedName>
</protein>
<dbReference type="EMBL" id="CAJVPJ010000330">
    <property type="protein sequence ID" value="CAG8512452.1"/>
    <property type="molecule type" value="Genomic_DNA"/>
</dbReference>
<evidence type="ECO:0000313" key="1">
    <source>
        <dbReference type="EMBL" id="CAG8512452.1"/>
    </source>
</evidence>
<accession>A0A9N8ZZI9</accession>
<organism evidence="1 2">
    <name type="scientific">Paraglomus occultum</name>
    <dbReference type="NCBI Taxonomy" id="144539"/>
    <lineage>
        <taxon>Eukaryota</taxon>
        <taxon>Fungi</taxon>
        <taxon>Fungi incertae sedis</taxon>
        <taxon>Mucoromycota</taxon>
        <taxon>Glomeromycotina</taxon>
        <taxon>Glomeromycetes</taxon>
        <taxon>Paraglomerales</taxon>
        <taxon>Paraglomeraceae</taxon>
        <taxon>Paraglomus</taxon>
    </lineage>
</organism>
<name>A0A9N8ZZI9_9GLOM</name>
<proteinExistence type="predicted"/>
<evidence type="ECO:0000313" key="2">
    <source>
        <dbReference type="Proteomes" id="UP000789572"/>
    </source>
</evidence>
<sequence length="96" mass="11081">MTITVLTKKISSLHKRAKLIEDGVLLDSTNLDLGLIYHLNKRFTDDRNELVMEACIKVMEEEYNVQDKDTNSADVFCNVKACSREIREDEERSDSK</sequence>
<gene>
    <name evidence="1" type="ORF">POCULU_LOCUS3143</name>
</gene>
<comment type="caution">
    <text evidence="1">The sequence shown here is derived from an EMBL/GenBank/DDBJ whole genome shotgun (WGS) entry which is preliminary data.</text>
</comment>
<dbReference type="Proteomes" id="UP000789572">
    <property type="component" value="Unassembled WGS sequence"/>
</dbReference>